<evidence type="ECO:0000259" key="10">
    <source>
        <dbReference type="PROSITE" id="PS50110"/>
    </source>
</evidence>
<dbReference type="PROSITE" id="PS50110">
    <property type="entry name" value="RESPONSE_REGULATORY"/>
    <property type="match status" value="1"/>
</dbReference>
<dbReference type="PANTHER" id="PTHR48111">
    <property type="entry name" value="REGULATOR OF RPOS"/>
    <property type="match status" value="1"/>
</dbReference>
<dbReference type="Gene3D" id="3.40.50.2300">
    <property type="match status" value="1"/>
</dbReference>
<dbReference type="GO" id="GO:0000156">
    <property type="term" value="F:phosphorelay response regulator activity"/>
    <property type="evidence" value="ECO:0007669"/>
    <property type="project" value="TreeGrafter"/>
</dbReference>
<evidence type="ECO:0000256" key="8">
    <source>
        <dbReference type="PROSITE-ProRule" id="PRU00169"/>
    </source>
</evidence>
<protein>
    <submittedName>
        <fullName evidence="12">Response regulator</fullName>
    </submittedName>
</protein>
<evidence type="ECO:0000256" key="7">
    <source>
        <dbReference type="ARBA" id="ARBA00023163"/>
    </source>
</evidence>
<feature type="DNA-binding region" description="OmpR/PhoB-type" evidence="9">
    <location>
        <begin position="130"/>
        <end position="228"/>
    </location>
</feature>
<evidence type="ECO:0000256" key="2">
    <source>
        <dbReference type="ARBA" id="ARBA00022490"/>
    </source>
</evidence>
<evidence type="ECO:0000256" key="6">
    <source>
        <dbReference type="ARBA" id="ARBA00023125"/>
    </source>
</evidence>
<name>A0A5R8ZQR6_PSENT</name>
<feature type="modified residue" description="4-aspartylphosphate" evidence="8">
    <location>
        <position position="56"/>
    </location>
</feature>
<proteinExistence type="predicted"/>
<organism evidence="12 13">
    <name type="scientific">Pseudomonas nitroreducens</name>
    <dbReference type="NCBI Taxonomy" id="46680"/>
    <lineage>
        <taxon>Bacteria</taxon>
        <taxon>Pseudomonadati</taxon>
        <taxon>Pseudomonadota</taxon>
        <taxon>Gammaproteobacteria</taxon>
        <taxon>Pseudomonadales</taxon>
        <taxon>Pseudomonadaceae</taxon>
        <taxon>Pseudomonas</taxon>
    </lineage>
</organism>
<dbReference type="Gene3D" id="6.10.250.690">
    <property type="match status" value="1"/>
</dbReference>
<gene>
    <name evidence="12" type="ORF">FEA48_29635</name>
</gene>
<dbReference type="PANTHER" id="PTHR48111:SF47">
    <property type="entry name" value="TRANSCRIPTIONAL REGULATORY PROTEIN RSTA"/>
    <property type="match status" value="1"/>
</dbReference>
<comment type="caution">
    <text evidence="12">The sequence shown here is derived from an EMBL/GenBank/DDBJ whole genome shotgun (WGS) entry which is preliminary data.</text>
</comment>
<evidence type="ECO:0000256" key="4">
    <source>
        <dbReference type="ARBA" id="ARBA00023012"/>
    </source>
</evidence>
<dbReference type="InterPro" id="IPR011006">
    <property type="entry name" value="CheY-like_superfamily"/>
</dbReference>
<keyword evidence="3 8" id="KW-0597">Phosphoprotein</keyword>
<reference evidence="12 13" key="1">
    <citation type="submission" date="2019-05" db="EMBL/GenBank/DDBJ databases">
        <authorList>
            <person name="Moore K."/>
            <person name="O'Neill P."/>
            <person name="Farbos A."/>
            <person name="Studholme D.J."/>
        </authorList>
    </citation>
    <scope>NUCLEOTIDE SEQUENCE [LARGE SCALE GENOMIC DNA]</scope>
    <source>
        <strain evidence="12 13">DSM 9128</strain>
    </source>
</reference>
<dbReference type="AlphaFoldDB" id="A0A5R8ZQR6"/>
<dbReference type="GO" id="GO:0005829">
    <property type="term" value="C:cytosol"/>
    <property type="evidence" value="ECO:0007669"/>
    <property type="project" value="TreeGrafter"/>
</dbReference>
<dbReference type="RefSeq" id="WP_138216984.1">
    <property type="nucleotide sequence ID" value="NZ_VASG01000012.1"/>
</dbReference>
<comment type="subcellular location">
    <subcellularLocation>
        <location evidence="1">Cytoplasm</location>
    </subcellularLocation>
</comment>
<dbReference type="InterPro" id="IPR016032">
    <property type="entry name" value="Sig_transdc_resp-reg_C-effctor"/>
</dbReference>
<keyword evidence="4" id="KW-0902">Two-component regulatory system</keyword>
<evidence type="ECO:0000256" key="9">
    <source>
        <dbReference type="PROSITE-ProRule" id="PRU01091"/>
    </source>
</evidence>
<dbReference type="SMART" id="SM00448">
    <property type="entry name" value="REC"/>
    <property type="match status" value="1"/>
</dbReference>
<evidence type="ECO:0000256" key="5">
    <source>
        <dbReference type="ARBA" id="ARBA00023015"/>
    </source>
</evidence>
<dbReference type="PROSITE" id="PS51755">
    <property type="entry name" value="OMPR_PHOB"/>
    <property type="match status" value="1"/>
</dbReference>
<dbReference type="InterPro" id="IPR001867">
    <property type="entry name" value="OmpR/PhoB-type_DNA-bd"/>
</dbReference>
<feature type="domain" description="OmpR/PhoB-type" evidence="11">
    <location>
        <begin position="130"/>
        <end position="228"/>
    </location>
</feature>
<evidence type="ECO:0000313" key="12">
    <source>
        <dbReference type="EMBL" id="TLP68610.1"/>
    </source>
</evidence>
<dbReference type="Pfam" id="PF00072">
    <property type="entry name" value="Response_reg"/>
    <property type="match status" value="1"/>
</dbReference>
<dbReference type="FunFam" id="1.10.10.10:FF:000099">
    <property type="entry name" value="Two-component system response regulator TorR"/>
    <property type="match status" value="1"/>
</dbReference>
<keyword evidence="5" id="KW-0805">Transcription regulation</keyword>
<reference evidence="13" key="2">
    <citation type="submission" date="2019-06" db="EMBL/GenBank/DDBJ databases">
        <title>AzeR, a transcriptional regulator that responds to azelaic acid in Pseudomonas nitroreducens.</title>
        <authorList>
            <person name="Bez C."/>
            <person name="Javvadi S.G."/>
            <person name="Bertani I."/>
            <person name="Devescovi G."/>
            <person name="Studholme D.J."/>
            <person name="Geller A."/>
            <person name="Levy A."/>
            <person name="Venturi V."/>
        </authorList>
    </citation>
    <scope>NUCLEOTIDE SEQUENCE [LARGE SCALE GENOMIC DNA]</scope>
    <source>
        <strain evidence="13">DSM 9128</strain>
    </source>
</reference>
<evidence type="ECO:0000259" key="11">
    <source>
        <dbReference type="PROSITE" id="PS51755"/>
    </source>
</evidence>
<dbReference type="GO" id="GO:0000976">
    <property type="term" value="F:transcription cis-regulatory region binding"/>
    <property type="evidence" value="ECO:0007669"/>
    <property type="project" value="TreeGrafter"/>
</dbReference>
<feature type="domain" description="Response regulatory" evidence="10">
    <location>
        <begin position="7"/>
        <end position="120"/>
    </location>
</feature>
<dbReference type="InterPro" id="IPR036388">
    <property type="entry name" value="WH-like_DNA-bd_sf"/>
</dbReference>
<dbReference type="InterPro" id="IPR001789">
    <property type="entry name" value="Sig_transdc_resp-reg_receiver"/>
</dbReference>
<dbReference type="Pfam" id="PF00486">
    <property type="entry name" value="Trans_reg_C"/>
    <property type="match status" value="1"/>
</dbReference>
<keyword evidence="6 9" id="KW-0238">DNA-binding</keyword>
<dbReference type="GO" id="GO:0032993">
    <property type="term" value="C:protein-DNA complex"/>
    <property type="evidence" value="ECO:0007669"/>
    <property type="project" value="TreeGrafter"/>
</dbReference>
<dbReference type="SUPFAM" id="SSF52172">
    <property type="entry name" value="CheY-like"/>
    <property type="match status" value="1"/>
</dbReference>
<evidence type="ECO:0000256" key="1">
    <source>
        <dbReference type="ARBA" id="ARBA00004496"/>
    </source>
</evidence>
<evidence type="ECO:0000313" key="13">
    <source>
        <dbReference type="Proteomes" id="UP000307510"/>
    </source>
</evidence>
<dbReference type="Gene3D" id="1.10.10.10">
    <property type="entry name" value="Winged helix-like DNA-binding domain superfamily/Winged helix DNA-binding domain"/>
    <property type="match status" value="1"/>
</dbReference>
<dbReference type="GO" id="GO:0006355">
    <property type="term" value="P:regulation of DNA-templated transcription"/>
    <property type="evidence" value="ECO:0007669"/>
    <property type="project" value="InterPro"/>
</dbReference>
<dbReference type="Proteomes" id="UP000307510">
    <property type="component" value="Unassembled WGS sequence"/>
</dbReference>
<dbReference type="EMBL" id="VASG01000012">
    <property type="protein sequence ID" value="TLP68610.1"/>
    <property type="molecule type" value="Genomic_DNA"/>
</dbReference>
<dbReference type="CDD" id="cd00383">
    <property type="entry name" value="trans_reg_C"/>
    <property type="match status" value="1"/>
</dbReference>
<sequence>MPMTSPRILIVEDDLRLAALTRDFLEHHGLCAGIEPDGARAAERVLDERPDLVILDRMLPGEDGLSICRRLRPQYQGAILMLSARSEDTEQIDGLENGADDYVCKPVRPSLLLARVRTLLRRPRSAAEPAERLEHSGLILDARQREVRRNGSRIDLTGAEFDLLWQLVAHAGQTLSRDELLLTLRGITWDGVDRSVDVRVAHLRAKLDEDPLRPLIVTVRGKGYRFVG</sequence>
<keyword evidence="2" id="KW-0963">Cytoplasm</keyword>
<keyword evidence="7" id="KW-0804">Transcription</keyword>
<dbReference type="InterPro" id="IPR039420">
    <property type="entry name" value="WalR-like"/>
</dbReference>
<dbReference type="SUPFAM" id="SSF46894">
    <property type="entry name" value="C-terminal effector domain of the bipartite response regulators"/>
    <property type="match status" value="1"/>
</dbReference>
<accession>A0A5R8ZQR6</accession>
<evidence type="ECO:0000256" key="3">
    <source>
        <dbReference type="ARBA" id="ARBA00022553"/>
    </source>
</evidence>
<dbReference type="SMART" id="SM00862">
    <property type="entry name" value="Trans_reg_C"/>
    <property type="match status" value="1"/>
</dbReference>